<proteinExistence type="predicted"/>
<reference evidence="3 4" key="1">
    <citation type="submission" date="2016-07" db="EMBL/GenBank/DDBJ databases">
        <title>Pervasive Adenine N6-methylation of Active Genes in Fungi.</title>
        <authorList>
            <consortium name="DOE Joint Genome Institute"/>
            <person name="Mondo S.J."/>
            <person name="Dannebaum R.O."/>
            <person name="Kuo R.C."/>
            <person name="Labutti K."/>
            <person name="Haridas S."/>
            <person name="Kuo A."/>
            <person name="Salamov A."/>
            <person name="Ahrendt S.R."/>
            <person name="Lipzen A."/>
            <person name="Sullivan W."/>
            <person name="Andreopoulos W.B."/>
            <person name="Clum A."/>
            <person name="Lindquist E."/>
            <person name="Daum C."/>
            <person name="Ramamoorthy G.K."/>
            <person name="Gryganskyi A."/>
            <person name="Culley D."/>
            <person name="Magnuson J.K."/>
            <person name="James T.Y."/>
            <person name="O'Malley M.A."/>
            <person name="Stajich J.E."/>
            <person name="Spatafora J.W."/>
            <person name="Visel A."/>
            <person name="Grigoriev I.V."/>
        </authorList>
    </citation>
    <scope>NUCLEOTIDE SEQUENCE [LARGE SCALE GENOMIC DNA]</scope>
    <source>
        <strain evidence="3 4">12-1054</strain>
    </source>
</reference>
<dbReference type="GeneID" id="63788379"/>
<organism evidence="3 4">
    <name type="scientific">Protomyces lactucae-debilis</name>
    <dbReference type="NCBI Taxonomy" id="2754530"/>
    <lineage>
        <taxon>Eukaryota</taxon>
        <taxon>Fungi</taxon>
        <taxon>Dikarya</taxon>
        <taxon>Ascomycota</taxon>
        <taxon>Taphrinomycotina</taxon>
        <taxon>Taphrinomycetes</taxon>
        <taxon>Taphrinales</taxon>
        <taxon>Protomycetaceae</taxon>
        <taxon>Protomyces</taxon>
    </lineage>
</organism>
<dbReference type="AlphaFoldDB" id="A0A1Y2F909"/>
<sequence length="610" mass="68300">MDARNGHSIGLTDMIERLATEDVIPTAASVTLQGNTITGSSLRPVQHTPSKSARFAPDSAFSTPHKETDDPSWSRRDVPLTQSVDGTLDMRSSPRYPSGIHLSPRRASRVASSRIDEHIYYRGFLEGACSDVAITAFGKTYALHRIILDRAPFFNMMFSGPWKDADSSAMALQFDDENITRPAFEAALARVYGKETSPETVDTLSLLATAAYIDLEELQEECTVRQLRSLNTSTLGKVVSFVSGTSDYGSASERLREACRALLLRDGYEMTMEDWDEVPDGLAADILMHDAFFCPAEIDRYNVIASLLRHRKTKGQDVFVFEQLLASKIHYMHMTQSELKKIKSDGLVDENVLFKALWDQVELKEYITIGNGPVLGITTKEETEYPVPRDETSYIGDPALTPTSAIHSPSGPLKPAEAHSLFPPFRFSAEFERVGDLKEDTRVYSHTVFYAGSYWNIYIHNKIRARKARQLGVYLHRVEIKAGEGNGFERSSFDYQQDLQGHAYMDTHVTPNGSPMKKDAQGIALTMPDVKRPYVDMRSTISTFFKIYCPARKGSAKIGVTEFQSAPDEFNRSQSWGWKSRGLCSFDDREGEGEDMEQSPLKFMVCLGLV</sequence>
<accession>A0A1Y2F909</accession>
<dbReference type="SUPFAM" id="SSF54695">
    <property type="entry name" value="POZ domain"/>
    <property type="match status" value="1"/>
</dbReference>
<name>A0A1Y2F909_PROLT</name>
<dbReference type="Pfam" id="PF00651">
    <property type="entry name" value="BTB"/>
    <property type="match status" value="1"/>
</dbReference>
<dbReference type="RefSeq" id="XP_040723960.1">
    <property type="nucleotide sequence ID" value="XM_040871780.1"/>
</dbReference>
<dbReference type="EMBL" id="MCFI01000014">
    <property type="protein sequence ID" value="ORY79826.1"/>
    <property type="molecule type" value="Genomic_DNA"/>
</dbReference>
<dbReference type="InterPro" id="IPR011333">
    <property type="entry name" value="SKP1/BTB/POZ_sf"/>
</dbReference>
<protein>
    <recommendedName>
        <fullName evidence="2">BTB domain-containing protein</fullName>
    </recommendedName>
</protein>
<dbReference type="STRING" id="56484.A0A1Y2F909"/>
<dbReference type="PANTHER" id="PTHR47369:SF1">
    <property type="entry name" value="BTB_POZ DOMAIN-CONTAINING PROTEIN"/>
    <property type="match status" value="1"/>
</dbReference>
<keyword evidence="4" id="KW-1185">Reference proteome</keyword>
<evidence type="ECO:0000256" key="1">
    <source>
        <dbReference type="SAM" id="MobiDB-lite"/>
    </source>
</evidence>
<feature type="region of interest" description="Disordered" evidence="1">
    <location>
        <begin position="38"/>
        <end position="78"/>
    </location>
</feature>
<gene>
    <name evidence="3" type="ORF">BCR37DRAFT_399600</name>
</gene>
<comment type="caution">
    <text evidence="3">The sequence shown here is derived from an EMBL/GenBank/DDBJ whole genome shotgun (WGS) entry which is preliminary data.</text>
</comment>
<feature type="domain" description="BTB" evidence="2">
    <location>
        <begin position="130"/>
        <end position="200"/>
    </location>
</feature>
<dbReference type="InterPro" id="IPR000210">
    <property type="entry name" value="BTB/POZ_dom"/>
</dbReference>
<dbReference type="OMA" id="YERYQFI"/>
<dbReference type="PROSITE" id="PS50097">
    <property type="entry name" value="BTB"/>
    <property type="match status" value="1"/>
</dbReference>
<dbReference type="Proteomes" id="UP000193685">
    <property type="component" value="Unassembled WGS sequence"/>
</dbReference>
<evidence type="ECO:0000313" key="3">
    <source>
        <dbReference type="EMBL" id="ORY79826.1"/>
    </source>
</evidence>
<feature type="compositionally biased region" description="Polar residues" evidence="1">
    <location>
        <begin position="38"/>
        <end position="51"/>
    </location>
</feature>
<dbReference type="Gene3D" id="3.30.710.10">
    <property type="entry name" value="Potassium Channel Kv1.1, Chain A"/>
    <property type="match status" value="1"/>
</dbReference>
<dbReference type="PANTHER" id="PTHR47369">
    <property type="entry name" value="BTB/POZ DOMAIN-CONTAINING PROTEIN"/>
    <property type="match status" value="1"/>
</dbReference>
<dbReference type="SMART" id="SM00225">
    <property type="entry name" value="BTB"/>
    <property type="match status" value="1"/>
</dbReference>
<evidence type="ECO:0000313" key="4">
    <source>
        <dbReference type="Proteomes" id="UP000193685"/>
    </source>
</evidence>
<dbReference type="OrthoDB" id="6359943at2759"/>
<feature type="compositionally biased region" description="Basic and acidic residues" evidence="1">
    <location>
        <begin position="64"/>
        <end position="78"/>
    </location>
</feature>
<evidence type="ECO:0000259" key="2">
    <source>
        <dbReference type="PROSITE" id="PS50097"/>
    </source>
</evidence>